<name>A0A4D6KQX9_VIGUN</name>
<organism evidence="1 2">
    <name type="scientific">Vigna unguiculata</name>
    <name type="common">Cowpea</name>
    <dbReference type="NCBI Taxonomy" id="3917"/>
    <lineage>
        <taxon>Eukaryota</taxon>
        <taxon>Viridiplantae</taxon>
        <taxon>Streptophyta</taxon>
        <taxon>Embryophyta</taxon>
        <taxon>Tracheophyta</taxon>
        <taxon>Spermatophyta</taxon>
        <taxon>Magnoliopsida</taxon>
        <taxon>eudicotyledons</taxon>
        <taxon>Gunneridae</taxon>
        <taxon>Pentapetalae</taxon>
        <taxon>rosids</taxon>
        <taxon>fabids</taxon>
        <taxon>Fabales</taxon>
        <taxon>Fabaceae</taxon>
        <taxon>Papilionoideae</taxon>
        <taxon>50 kb inversion clade</taxon>
        <taxon>NPAAA clade</taxon>
        <taxon>indigoferoid/millettioid clade</taxon>
        <taxon>Phaseoleae</taxon>
        <taxon>Vigna</taxon>
    </lineage>
</organism>
<gene>
    <name evidence="1" type="ORF">DEO72_LG1g2579</name>
</gene>
<sequence length="77" mass="8731">MASLALWLGMEGKHVVFLELWLGMTSLELWLRMEDEHWAFLELWLGMVCVTSVGVRVVAPMEGLHSIEQSQVMASDV</sequence>
<dbReference type="EMBL" id="CP039345">
    <property type="protein sequence ID" value="QCD78943.1"/>
    <property type="molecule type" value="Genomic_DNA"/>
</dbReference>
<accession>A0A4D6KQX9</accession>
<keyword evidence="2" id="KW-1185">Reference proteome</keyword>
<proteinExistence type="predicted"/>
<evidence type="ECO:0000313" key="1">
    <source>
        <dbReference type="EMBL" id="QCD78943.1"/>
    </source>
</evidence>
<dbReference type="Proteomes" id="UP000501690">
    <property type="component" value="Linkage Group LG1"/>
</dbReference>
<protein>
    <submittedName>
        <fullName evidence="1">Uncharacterized protein</fullName>
    </submittedName>
</protein>
<dbReference type="AlphaFoldDB" id="A0A4D6KQX9"/>
<reference evidence="1 2" key="1">
    <citation type="submission" date="2019-04" db="EMBL/GenBank/DDBJ databases">
        <title>An improved genome assembly and genetic linkage map for asparagus bean, Vigna unguiculata ssp. sesquipedialis.</title>
        <authorList>
            <person name="Xia Q."/>
            <person name="Zhang R."/>
            <person name="Dong Y."/>
        </authorList>
    </citation>
    <scope>NUCLEOTIDE SEQUENCE [LARGE SCALE GENOMIC DNA]</scope>
    <source>
        <tissue evidence="1">Leaf</tissue>
    </source>
</reference>
<evidence type="ECO:0000313" key="2">
    <source>
        <dbReference type="Proteomes" id="UP000501690"/>
    </source>
</evidence>